<feature type="non-terminal residue" evidence="1">
    <location>
        <position position="1"/>
    </location>
</feature>
<accession>A0AAV5UVX3</accession>
<proteinExistence type="predicted"/>
<protein>
    <submittedName>
        <fullName evidence="1">Uncharacterized protein</fullName>
    </submittedName>
</protein>
<dbReference type="EMBL" id="BTSY01000001">
    <property type="protein sequence ID" value="GMT10300.1"/>
    <property type="molecule type" value="Genomic_DNA"/>
</dbReference>
<dbReference type="AlphaFoldDB" id="A0AAV5UVX3"/>
<evidence type="ECO:0000313" key="1">
    <source>
        <dbReference type="EMBL" id="GMT10300.1"/>
    </source>
</evidence>
<sequence length="88" mass="10416">IHYPYGRIRQKCLRRFTSNSLIPERREDLLYQTTNRIFFLHCELVCTKSLEATLSFSGKTTNRPSFLKERMTWKQPLTTLSSSGRCKQ</sequence>
<name>A0AAV5UVX3_9BILA</name>
<comment type="caution">
    <text evidence="1">The sequence shown here is derived from an EMBL/GenBank/DDBJ whole genome shotgun (WGS) entry which is preliminary data.</text>
</comment>
<organism evidence="1 2">
    <name type="scientific">Pristionchus fissidentatus</name>
    <dbReference type="NCBI Taxonomy" id="1538716"/>
    <lineage>
        <taxon>Eukaryota</taxon>
        <taxon>Metazoa</taxon>
        <taxon>Ecdysozoa</taxon>
        <taxon>Nematoda</taxon>
        <taxon>Chromadorea</taxon>
        <taxon>Rhabditida</taxon>
        <taxon>Rhabditina</taxon>
        <taxon>Diplogasteromorpha</taxon>
        <taxon>Diplogasteroidea</taxon>
        <taxon>Neodiplogasteridae</taxon>
        <taxon>Pristionchus</taxon>
    </lineage>
</organism>
<gene>
    <name evidence="1" type="ORF">PFISCL1PPCAC_1596</name>
</gene>
<reference evidence="1" key="1">
    <citation type="submission" date="2023-10" db="EMBL/GenBank/DDBJ databases">
        <title>Genome assembly of Pristionchus species.</title>
        <authorList>
            <person name="Yoshida K."/>
            <person name="Sommer R.J."/>
        </authorList>
    </citation>
    <scope>NUCLEOTIDE SEQUENCE</scope>
    <source>
        <strain evidence="1">RS5133</strain>
    </source>
</reference>
<dbReference type="Proteomes" id="UP001432322">
    <property type="component" value="Unassembled WGS sequence"/>
</dbReference>
<evidence type="ECO:0000313" key="2">
    <source>
        <dbReference type="Proteomes" id="UP001432322"/>
    </source>
</evidence>
<keyword evidence="2" id="KW-1185">Reference proteome</keyword>